<comment type="caution">
    <text evidence="9">The sequence shown here is derived from an EMBL/GenBank/DDBJ whole genome shotgun (WGS) entry which is preliminary data.</text>
</comment>
<dbReference type="PROSITE" id="PS00027">
    <property type="entry name" value="HOMEOBOX_1"/>
    <property type="match status" value="1"/>
</dbReference>
<dbReference type="Gene3D" id="1.10.10.60">
    <property type="entry name" value="Homeodomain-like"/>
    <property type="match status" value="1"/>
</dbReference>
<proteinExistence type="predicted"/>
<name>A0A9P1J4H0_9PELO</name>
<dbReference type="GO" id="GO:0000981">
    <property type="term" value="F:DNA-binding transcription factor activity, RNA polymerase II-specific"/>
    <property type="evidence" value="ECO:0007669"/>
    <property type="project" value="InterPro"/>
</dbReference>
<dbReference type="OrthoDB" id="6159439at2759"/>
<feature type="compositionally biased region" description="Basic and acidic residues" evidence="7">
    <location>
        <begin position="50"/>
        <end position="59"/>
    </location>
</feature>
<dbReference type="AlphaFoldDB" id="A0A9P1J4H0"/>
<organism evidence="9 10">
    <name type="scientific">Caenorhabditis angaria</name>
    <dbReference type="NCBI Taxonomy" id="860376"/>
    <lineage>
        <taxon>Eukaryota</taxon>
        <taxon>Metazoa</taxon>
        <taxon>Ecdysozoa</taxon>
        <taxon>Nematoda</taxon>
        <taxon>Chromadorea</taxon>
        <taxon>Rhabditida</taxon>
        <taxon>Rhabditina</taxon>
        <taxon>Rhabditomorpha</taxon>
        <taxon>Rhabditoidea</taxon>
        <taxon>Rhabditidae</taxon>
        <taxon>Peloderinae</taxon>
        <taxon>Caenorhabditis</taxon>
    </lineage>
</organism>
<feature type="domain" description="Homeobox" evidence="8">
    <location>
        <begin position="93"/>
        <end position="153"/>
    </location>
</feature>
<dbReference type="InterPro" id="IPR050649">
    <property type="entry name" value="Paired_Homeobox_TFs"/>
</dbReference>
<evidence type="ECO:0000256" key="7">
    <source>
        <dbReference type="SAM" id="MobiDB-lite"/>
    </source>
</evidence>
<dbReference type="SMART" id="SM00389">
    <property type="entry name" value="HOX"/>
    <property type="match status" value="1"/>
</dbReference>
<dbReference type="GO" id="GO:0030182">
    <property type="term" value="P:neuron differentiation"/>
    <property type="evidence" value="ECO:0007669"/>
    <property type="project" value="UniProtKB-ARBA"/>
</dbReference>
<keyword evidence="4 5" id="KW-0539">Nucleus</keyword>
<feature type="DNA-binding region" description="Homeobox" evidence="5">
    <location>
        <begin position="95"/>
        <end position="154"/>
    </location>
</feature>
<dbReference type="InterPro" id="IPR009057">
    <property type="entry name" value="Homeodomain-like_sf"/>
</dbReference>
<dbReference type="PROSITE" id="PS50071">
    <property type="entry name" value="HOMEOBOX_2"/>
    <property type="match status" value="1"/>
</dbReference>
<gene>
    <name evidence="9" type="ORF">CAMP_LOCUS18127</name>
</gene>
<dbReference type="PANTHER" id="PTHR24329">
    <property type="entry name" value="HOMEOBOX PROTEIN ARISTALESS"/>
    <property type="match status" value="1"/>
</dbReference>
<dbReference type="PANTHER" id="PTHR24329:SF543">
    <property type="entry name" value="FI01017P-RELATED"/>
    <property type="match status" value="1"/>
</dbReference>
<evidence type="ECO:0000313" key="10">
    <source>
        <dbReference type="Proteomes" id="UP001152747"/>
    </source>
</evidence>
<dbReference type="EMBL" id="CANHGI010000006">
    <property type="protein sequence ID" value="CAI5455490.1"/>
    <property type="molecule type" value="Genomic_DNA"/>
</dbReference>
<dbReference type="InterPro" id="IPR001356">
    <property type="entry name" value="HD"/>
</dbReference>
<dbReference type="Pfam" id="PF00046">
    <property type="entry name" value="Homeodomain"/>
    <property type="match status" value="1"/>
</dbReference>
<accession>A0A9P1J4H0</accession>
<keyword evidence="2 5" id="KW-0238">DNA-binding</keyword>
<evidence type="ECO:0000256" key="2">
    <source>
        <dbReference type="ARBA" id="ARBA00023125"/>
    </source>
</evidence>
<sequence length="333" mass="36333">MMRPSAAELNTLSKTFMEQLQAQFLTNKVPAVGFQNFPNFSIAALTKLENKDDEEKKSPIGDNSLLEPTSTSDSRENGSPSDGTNSPDENGKRKQRRYRTTFSAFQLDELEKVFARTHYPDVFTREELAARVQLTEARVQVWFQNRRAKFRKQERSTTHHPYQTPIAMQPNSNEMPYAFMLNQEALMAALNQQAAVQILNDQLLLPQGAGSDAQKERTSQSPVAISPGSPVGATPSTPTATATATAQFNDAAALNMLFGGMNPQMLYMQQLTRAMEAFRSQFVAANAAPGAGDLIVNALAAAASKDEETTATPTTSPAPSDRPKSSSTPPKSP</sequence>
<protein>
    <recommendedName>
        <fullName evidence="8">Homeobox domain-containing protein</fullName>
    </recommendedName>
</protein>
<reference evidence="9" key="1">
    <citation type="submission" date="2022-11" db="EMBL/GenBank/DDBJ databases">
        <authorList>
            <person name="Kikuchi T."/>
        </authorList>
    </citation>
    <scope>NUCLEOTIDE SEQUENCE</scope>
    <source>
        <strain evidence="9">PS1010</strain>
    </source>
</reference>
<dbReference type="Proteomes" id="UP001152747">
    <property type="component" value="Unassembled WGS sequence"/>
</dbReference>
<dbReference type="GO" id="GO:0005634">
    <property type="term" value="C:nucleus"/>
    <property type="evidence" value="ECO:0007669"/>
    <property type="project" value="UniProtKB-SubCell"/>
</dbReference>
<feature type="compositionally biased region" description="Low complexity" evidence="7">
    <location>
        <begin position="310"/>
        <end position="333"/>
    </location>
</feature>
<evidence type="ECO:0000259" key="8">
    <source>
        <dbReference type="PROSITE" id="PS50071"/>
    </source>
</evidence>
<evidence type="ECO:0000313" key="9">
    <source>
        <dbReference type="EMBL" id="CAI5455490.1"/>
    </source>
</evidence>
<feature type="region of interest" description="Disordered" evidence="7">
    <location>
        <begin position="302"/>
        <end position="333"/>
    </location>
</feature>
<comment type="subcellular location">
    <subcellularLocation>
        <location evidence="1 5 6">Nucleus</location>
    </subcellularLocation>
</comment>
<evidence type="ECO:0000256" key="6">
    <source>
        <dbReference type="RuleBase" id="RU000682"/>
    </source>
</evidence>
<dbReference type="InterPro" id="IPR017970">
    <property type="entry name" value="Homeobox_CS"/>
</dbReference>
<evidence type="ECO:0000256" key="3">
    <source>
        <dbReference type="ARBA" id="ARBA00023155"/>
    </source>
</evidence>
<keyword evidence="10" id="KW-1185">Reference proteome</keyword>
<dbReference type="CDD" id="cd00086">
    <property type="entry name" value="homeodomain"/>
    <property type="match status" value="1"/>
</dbReference>
<evidence type="ECO:0000256" key="4">
    <source>
        <dbReference type="ARBA" id="ARBA00023242"/>
    </source>
</evidence>
<keyword evidence="3 5" id="KW-0371">Homeobox</keyword>
<dbReference type="GO" id="GO:0000977">
    <property type="term" value="F:RNA polymerase II transcription regulatory region sequence-specific DNA binding"/>
    <property type="evidence" value="ECO:0007669"/>
    <property type="project" value="TreeGrafter"/>
</dbReference>
<feature type="region of interest" description="Disordered" evidence="7">
    <location>
        <begin position="209"/>
        <end position="240"/>
    </location>
</feature>
<evidence type="ECO:0000256" key="5">
    <source>
        <dbReference type="PROSITE-ProRule" id="PRU00108"/>
    </source>
</evidence>
<evidence type="ECO:0000256" key="1">
    <source>
        <dbReference type="ARBA" id="ARBA00004123"/>
    </source>
</evidence>
<feature type="region of interest" description="Disordered" evidence="7">
    <location>
        <begin position="50"/>
        <end position="98"/>
    </location>
</feature>
<feature type="compositionally biased region" description="Polar residues" evidence="7">
    <location>
        <begin position="66"/>
        <end position="88"/>
    </location>
</feature>
<dbReference type="SUPFAM" id="SSF46689">
    <property type="entry name" value="Homeodomain-like"/>
    <property type="match status" value="1"/>
</dbReference>
<dbReference type="FunFam" id="1.10.10.60:FF:000679">
    <property type="entry name" value="Homeobox protein aristaless"/>
    <property type="match status" value="1"/>
</dbReference>